<evidence type="ECO:0000256" key="2">
    <source>
        <dbReference type="PROSITE-ProRule" id="PRU00335"/>
    </source>
</evidence>
<dbReference type="Pfam" id="PF00440">
    <property type="entry name" value="TetR_N"/>
    <property type="match status" value="1"/>
</dbReference>
<dbReference type="Proteomes" id="UP000297445">
    <property type="component" value="Unassembled WGS sequence"/>
</dbReference>
<accession>A0A5E9PMP0</accession>
<dbReference type="SUPFAM" id="SSF46689">
    <property type="entry name" value="Homeodomain-like"/>
    <property type="match status" value="1"/>
</dbReference>
<dbReference type="PANTHER" id="PTHR43479:SF11">
    <property type="entry name" value="ACREF_ENVCD OPERON REPRESSOR-RELATED"/>
    <property type="match status" value="1"/>
</dbReference>
<dbReference type="InterPro" id="IPR001647">
    <property type="entry name" value="HTH_TetR"/>
</dbReference>
<feature type="domain" description="HTH tetR-type" evidence="3">
    <location>
        <begin position="43"/>
        <end position="103"/>
    </location>
</feature>
<evidence type="ECO:0000313" key="5">
    <source>
        <dbReference type="Proteomes" id="UP000297445"/>
    </source>
</evidence>
<dbReference type="AlphaFoldDB" id="A0A5E9PMP0"/>
<reference evidence="4 5" key="1">
    <citation type="submission" date="2019-03" db="EMBL/GenBank/DDBJ databases">
        <title>Draft genome sequence of an environmental Acinetobacter seifertii from Brazil.</title>
        <authorList>
            <person name="Furlan J.P.R."/>
            <person name="Stehling E.G."/>
        </authorList>
    </citation>
    <scope>NUCLEOTIDE SEQUENCE [LARGE SCALE GENOMIC DNA]</scope>
    <source>
        <strain evidence="4 5">SAb133</strain>
    </source>
</reference>
<dbReference type="PRINTS" id="PR00455">
    <property type="entry name" value="HTHTETR"/>
</dbReference>
<proteinExistence type="predicted"/>
<dbReference type="PANTHER" id="PTHR43479">
    <property type="entry name" value="ACREF/ENVCD OPERON REPRESSOR-RELATED"/>
    <property type="match status" value="1"/>
</dbReference>
<comment type="caution">
    <text evidence="4">The sequence shown here is derived from an EMBL/GenBank/DDBJ whole genome shotgun (WGS) entry which is preliminary data.</text>
</comment>
<organism evidence="4 5">
    <name type="scientific">Acinetobacter seifertii</name>
    <dbReference type="NCBI Taxonomy" id="1530123"/>
    <lineage>
        <taxon>Bacteria</taxon>
        <taxon>Pseudomonadati</taxon>
        <taxon>Pseudomonadota</taxon>
        <taxon>Gammaproteobacteria</taxon>
        <taxon>Moraxellales</taxon>
        <taxon>Moraxellaceae</taxon>
        <taxon>Acinetobacter</taxon>
        <taxon>Acinetobacter calcoaceticus/baumannii complex</taxon>
    </lineage>
</organism>
<gene>
    <name evidence="4" type="ORF">E2R16_00530</name>
</gene>
<dbReference type="InterPro" id="IPR050624">
    <property type="entry name" value="HTH-type_Tx_Regulator"/>
</dbReference>
<dbReference type="EMBL" id="SNSA01000001">
    <property type="protein sequence ID" value="TEU29545.1"/>
    <property type="molecule type" value="Genomic_DNA"/>
</dbReference>
<evidence type="ECO:0000256" key="1">
    <source>
        <dbReference type="ARBA" id="ARBA00023125"/>
    </source>
</evidence>
<dbReference type="GO" id="GO:0003677">
    <property type="term" value="F:DNA binding"/>
    <property type="evidence" value="ECO:0007669"/>
    <property type="project" value="UniProtKB-UniRule"/>
</dbReference>
<feature type="DNA-binding region" description="H-T-H motif" evidence="2">
    <location>
        <begin position="66"/>
        <end position="85"/>
    </location>
</feature>
<evidence type="ECO:0000313" key="4">
    <source>
        <dbReference type="EMBL" id="TEU29545.1"/>
    </source>
</evidence>
<protein>
    <submittedName>
        <fullName evidence="4">TetR/AcrR family transcriptional regulator</fullName>
    </submittedName>
</protein>
<evidence type="ECO:0000259" key="3">
    <source>
        <dbReference type="PROSITE" id="PS50977"/>
    </source>
</evidence>
<dbReference type="InterPro" id="IPR009057">
    <property type="entry name" value="Homeodomain-like_sf"/>
</dbReference>
<dbReference type="Gene3D" id="1.10.357.10">
    <property type="entry name" value="Tetracycline Repressor, domain 2"/>
    <property type="match status" value="1"/>
</dbReference>
<keyword evidence="1 2" id="KW-0238">DNA-binding</keyword>
<sequence length="230" mass="26712">MCQAQSLRLCCAFFSPKRGTGFLSHLDTTRIYNGKIMRNLEISSKKLQVVQTAIQLFTTRGFHTVGVDLIAKQSQITKSTLYKYFGSKERLVEMCIAFQKSLLREKVLAIIYSSRYYASKNKIKEIIVLHTNLNSLYNLLLKAIFEIKLLHPQAYRMAVEYRKWLRHEIFDLIFSGEIREPQFDANMVVNLIDGLLLQVLGSQGLEERDVVLDYFLNSFVRNFSPRLREA</sequence>
<name>A0A5E9PMP0_9GAMM</name>
<dbReference type="PROSITE" id="PS50977">
    <property type="entry name" value="HTH_TETR_2"/>
    <property type="match status" value="1"/>
</dbReference>